<accession>A0A251Y7F5</accession>
<dbReference type="InterPro" id="IPR050300">
    <property type="entry name" value="GDXG_lipolytic_enzyme"/>
</dbReference>
<dbReference type="AlphaFoldDB" id="A0A251Y7F5"/>
<evidence type="ECO:0000259" key="2">
    <source>
        <dbReference type="Pfam" id="PF07859"/>
    </source>
</evidence>
<name>A0A251Y7F5_9MICO</name>
<feature type="domain" description="Alpha/beta hydrolase fold-3" evidence="2">
    <location>
        <begin position="88"/>
        <end position="287"/>
    </location>
</feature>
<evidence type="ECO:0000313" key="4">
    <source>
        <dbReference type="Proteomes" id="UP000194837"/>
    </source>
</evidence>
<dbReference type="InterPro" id="IPR029058">
    <property type="entry name" value="AB_hydrolase_fold"/>
</dbReference>
<dbReference type="PANTHER" id="PTHR48081">
    <property type="entry name" value="AB HYDROLASE SUPERFAMILY PROTEIN C4A8.06C"/>
    <property type="match status" value="1"/>
</dbReference>
<dbReference type="SUPFAM" id="SSF53474">
    <property type="entry name" value="alpha/beta-Hydrolases"/>
    <property type="match status" value="1"/>
</dbReference>
<protein>
    <submittedName>
        <fullName evidence="3">Monoterpene epsilon-lactone hydrolase</fullName>
    </submittedName>
</protein>
<reference evidence="3 4" key="1">
    <citation type="submission" date="2016-08" db="EMBL/GenBank/DDBJ databases">
        <title>Genome sequence of Clavibacter michiganensis spp strain CFBP7494.</title>
        <authorList>
            <person name="Thapa S.P."/>
            <person name="Coaker G."/>
            <person name="Jacques M.-A."/>
        </authorList>
    </citation>
    <scope>NUCLEOTIDE SEQUENCE [LARGE SCALE GENOMIC DNA]</scope>
    <source>
        <strain evidence="3">CFBP7494</strain>
    </source>
</reference>
<dbReference type="Pfam" id="PF07859">
    <property type="entry name" value="Abhydrolase_3"/>
    <property type="match status" value="1"/>
</dbReference>
<evidence type="ECO:0000313" key="3">
    <source>
        <dbReference type="EMBL" id="OUE19978.1"/>
    </source>
</evidence>
<proteinExistence type="predicted"/>
<dbReference type="Gene3D" id="3.40.50.1820">
    <property type="entry name" value="alpha/beta hydrolase"/>
    <property type="match status" value="1"/>
</dbReference>
<dbReference type="InterPro" id="IPR013094">
    <property type="entry name" value="AB_hydrolase_3"/>
</dbReference>
<evidence type="ECO:0000256" key="1">
    <source>
        <dbReference type="ARBA" id="ARBA00022801"/>
    </source>
</evidence>
<dbReference type="GO" id="GO:0016787">
    <property type="term" value="F:hydrolase activity"/>
    <property type="evidence" value="ECO:0007669"/>
    <property type="project" value="UniProtKB-KW"/>
</dbReference>
<keyword evidence="1 3" id="KW-0378">Hydrolase</keyword>
<dbReference type="EMBL" id="MDJW01000009">
    <property type="protein sequence ID" value="OUE19978.1"/>
    <property type="molecule type" value="Genomic_DNA"/>
</dbReference>
<gene>
    <name evidence="3" type="primary">mlhB</name>
    <name evidence="3" type="ORF">BFL34_02126</name>
</gene>
<comment type="caution">
    <text evidence="3">The sequence shown here is derived from an EMBL/GenBank/DDBJ whole genome shotgun (WGS) entry which is preliminary data.</text>
</comment>
<dbReference type="PANTHER" id="PTHR48081:SF8">
    <property type="entry name" value="ALPHA_BETA HYDROLASE FOLD-3 DOMAIN-CONTAINING PROTEIN-RELATED"/>
    <property type="match status" value="1"/>
</dbReference>
<organism evidence="3 4">
    <name type="scientific">Clavibacter michiganensis</name>
    <dbReference type="NCBI Taxonomy" id="28447"/>
    <lineage>
        <taxon>Bacteria</taxon>
        <taxon>Bacillati</taxon>
        <taxon>Actinomycetota</taxon>
        <taxon>Actinomycetes</taxon>
        <taxon>Micrococcales</taxon>
        <taxon>Microbacteriaceae</taxon>
        <taxon>Clavibacter</taxon>
    </lineage>
</organism>
<dbReference type="RefSeq" id="WP_086521829.1">
    <property type="nucleotide sequence ID" value="NZ_MDJW01000009.1"/>
</dbReference>
<dbReference type="Proteomes" id="UP000194837">
    <property type="component" value="Unassembled WGS sequence"/>
</dbReference>
<sequence>MTRTRTRTRTRRSLLSRLAPPVIAVVGGQGEFASPARTMGGAHRRVVRPGAFAPPPLLRGVRVTARVASGWHVYEVAPTGPASRRRALYAHGGGWTHEISPFHWWLVAGLARRTGTTFTVPIYPLVPSATAAEVVARTADLAEALVAEVGPGSVTLMGDSAGGQIALSTAMVLRDRGVPAPRDVVLLSPALDLSFTDPLIARIQPTDPWLAVDGMRAAVESWRGDLPVEDPRVSPLHGSLAGLGRVTVFSGTHDILFADARAFERKAAAVGHPVRIHVEPNLLHVYALMPIPEGARARDAMVELLLA</sequence>